<organism evidence="1 2">
    <name type="scientific">Scleroderma citrinum Foug A</name>
    <dbReference type="NCBI Taxonomy" id="1036808"/>
    <lineage>
        <taxon>Eukaryota</taxon>
        <taxon>Fungi</taxon>
        <taxon>Dikarya</taxon>
        <taxon>Basidiomycota</taxon>
        <taxon>Agaricomycotina</taxon>
        <taxon>Agaricomycetes</taxon>
        <taxon>Agaricomycetidae</taxon>
        <taxon>Boletales</taxon>
        <taxon>Sclerodermatineae</taxon>
        <taxon>Sclerodermataceae</taxon>
        <taxon>Scleroderma</taxon>
    </lineage>
</organism>
<protein>
    <submittedName>
        <fullName evidence="1">Uncharacterized protein</fullName>
    </submittedName>
</protein>
<dbReference type="InParanoid" id="A0A0C2ZCN6"/>
<dbReference type="EMBL" id="KN822072">
    <property type="protein sequence ID" value="KIM59568.1"/>
    <property type="molecule type" value="Genomic_DNA"/>
</dbReference>
<dbReference type="OrthoDB" id="2678855at2759"/>
<proteinExistence type="predicted"/>
<dbReference type="Proteomes" id="UP000053989">
    <property type="component" value="Unassembled WGS sequence"/>
</dbReference>
<keyword evidence="2" id="KW-1185">Reference proteome</keyword>
<evidence type="ECO:0000313" key="1">
    <source>
        <dbReference type="EMBL" id="KIM59568.1"/>
    </source>
</evidence>
<evidence type="ECO:0000313" key="2">
    <source>
        <dbReference type="Proteomes" id="UP000053989"/>
    </source>
</evidence>
<gene>
    <name evidence="1" type="ORF">SCLCIDRAFT_125962</name>
</gene>
<name>A0A0C2ZCN6_9AGAM</name>
<reference evidence="1 2" key="1">
    <citation type="submission" date="2014-04" db="EMBL/GenBank/DDBJ databases">
        <authorList>
            <consortium name="DOE Joint Genome Institute"/>
            <person name="Kuo A."/>
            <person name="Kohler A."/>
            <person name="Nagy L.G."/>
            <person name="Floudas D."/>
            <person name="Copeland A."/>
            <person name="Barry K.W."/>
            <person name="Cichocki N."/>
            <person name="Veneault-Fourrey C."/>
            <person name="LaButti K."/>
            <person name="Lindquist E.A."/>
            <person name="Lipzen A."/>
            <person name="Lundell T."/>
            <person name="Morin E."/>
            <person name="Murat C."/>
            <person name="Sun H."/>
            <person name="Tunlid A."/>
            <person name="Henrissat B."/>
            <person name="Grigoriev I.V."/>
            <person name="Hibbett D.S."/>
            <person name="Martin F."/>
            <person name="Nordberg H.P."/>
            <person name="Cantor M.N."/>
            <person name="Hua S.X."/>
        </authorList>
    </citation>
    <scope>NUCLEOTIDE SEQUENCE [LARGE SCALE GENOMIC DNA]</scope>
    <source>
        <strain evidence="1 2">Foug A</strain>
    </source>
</reference>
<dbReference type="AlphaFoldDB" id="A0A0C2ZCN6"/>
<reference evidence="2" key="2">
    <citation type="submission" date="2015-01" db="EMBL/GenBank/DDBJ databases">
        <title>Evolutionary Origins and Diversification of the Mycorrhizal Mutualists.</title>
        <authorList>
            <consortium name="DOE Joint Genome Institute"/>
            <consortium name="Mycorrhizal Genomics Consortium"/>
            <person name="Kohler A."/>
            <person name="Kuo A."/>
            <person name="Nagy L.G."/>
            <person name="Floudas D."/>
            <person name="Copeland A."/>
            <person name="Barry K.W."/>
            <person name="Cichocki N."/>
            <person name="Veneault-Fourrey C."/>
            <person name="LaButti K."/>
            <person name="Lindquist E.A."/>
            <person name="Lipzen A."/>
            <person name="Lundell T."/>
            <person name="Morin E."/>
            <person name="Murat C."/>
            <person name="Riley R."/>
            <person name="Ohm R."/>
            <person name="Sun H."/>
            <person name="Tunlid A."/>
            <person name="Henrissat B."/>
            <person name="Grigoriev I.V."/>
            <person name="Hibbett D.S."/>
            <person name="Martin F."/>
        </authorList>
    </citation>
    <scope>NUCLEOTIDE SEQUENCE [LARGE SCALE GENOMIC DNA]</scope>
    <source>
        <strain evidence="2">Foug A</strain>
    </source>
</reference>
<sequence length="98" mass="11054">MVFEPCVHGQNASTELVIFACEVGQPIAIAYPLLKDSHQRIHPSSIPGFLCHCNIHWECFCLLLTSDSMPVHFLHNIKTGHFMAICHHRTSKCGFSHK</sequence>
<accession>A0A0C2ZCN6</accession>
<dbReference type="HOGENOM" id="CLU_182451_0_0_1"/>